<feature type="compositionally biased region" description="Pro residues" evidence="1">
    <location>
        <begin position="776"/>
        <end position="787"/>
    </location>
</feature>
<evidence type="ECO:0000313" key="2">
    <source>
        <dbReference type="EMBL" id="ORY30826.1"/>
    </source>
</evidence>
<dbReference type="AlphaFoldDB" id="A0A1Y2B800"/>
<feature type="compositionally biased region" description="Polar residues" evidence="1">
    <location>
        <begin position="406"/>
        <end position="429"/>
    </location>
</feature>
<evidence type="ECO:0000256" key="1">
    <source>
        <dbReference type="SAM" id="MobiDB-lite"/>
    </source>
</evidence>
<name>A0A1Y2B800_9TREE</name>
<reference evidence="2 3" key="1">
    <citation type="submission" date="2016-07" db="EMBL/GenBank/DDBJ databases">
        <title>Pervasive Adenine N6-methylation of Active Genes in Fungi.</title>
        <authorList>
            <consortium name="DOE Joint Genome Institute"/>
            <person name="Mondo S.J."/>
            <person name="Dannebaum R.O."/>
            <person name="Kuo R.C."/>
            <person name="Labutti K."/>
            <person name="Haridas S."/>
            <person name="Kuo A."/>
            <person name="Salamov A."/>
            <person name="Ahrendt S.R."/>
            <person name="Lipzen A."/>
            <person name="Sullivan W."/>
            <person name="Andreopoulos W.B."/>
            <person name="Clum A."/>
            <person name="Lindquist E."/>
            <person name="Daum C."/>
            <person name="Ramamoorthy G.K."/>
            <person name="Gryganskyi A."/>
            <person name="Culley D."/>
            <person name="Magnuson J.K."/>
            <person name="James T.Y."/>
            <person name="O'Malley M.A."/>
            <person name="Stajich J.E."/>
            <person name="Spatafora J.W."/>
            <person name="Visel A."/>
            <person name="Grigoriev I.V."/>
        </authorList>
    </citation>
    <scope>NUCLEOTIDE SEQUENCE [LARGE SCALE GENOMIC DNA]</scope>
    <source>
        <strain evidence="2 3">68-887.2</strain>
    </source>
</reference>
<dbReference type="Proteomes" id="UP000193986">
    <property type="component" value="Unassembled WGS sequence"/>
</dbReference>
<organism evidence="2 3">
    <name type="scientific">Naematelia encephala</name>
    <dbReference type="NCBI Taxonomy" id="71784"/>
    <lineage>
        <taxon>Eukaryota</taxon>
        <taxon>Fungi</taxon>
        <taxon>Dikarya</taxon>
        <taxon>Basidiomycota</taxon>
        <taxon>Agaricomycotina</taxon>
        <taxon>Tremellomycetes</taxon>
        <taxon>Tremellales</taxon>
        <taxon>Naemateliaceae</taxon>
        <taxon>Naematelia</taxon>
    </lineage>
</organism>
<feature type="region of interest" description="Disordered" evidence="1">
    <location>
        <begin position="770"/>
        <end position="790"/>
    </location>
</feature>
<proteinExistence type="predicted"/>
<keyword evidence="3" id="KW-1185">Reference proteome</keyword>
<comment type="caution">
    <text evidence="2">The sequence shown here is derived from an EMBL/GenBank/DDBJ whole genome shotgun (WGS) entry which is preliminary data.</text>
</comment>
<gene>
    <name evidence="2" type="ORF">BCR39DRAFT_107134</name>
</gene>
<feature type="region of interest" description="Disordered" evidence="1">
    <location>
        <begin position="406"/>
        <end position="454"/>
    </location>
</feature>
<feature type="region of interest" description="Disordered" evidence="1">
    <location>
        <begin position="525"/>
        <end position="603"/>
    </location>
</feature>
<dbReference type="EMBL" id="MCFC01000018">
    <property type="protein sequence ID" value="ORY30826.1"/>
    <property type="molecule type" value="Genomic_DNA"/>
</dbReference>
<accession>A0A1Y2B800</accession>
<dbReference type="InParanoid" id="A0A1Y2B800"/>
<feature type="compositionally biased region" description="Low complexity" evidence="1">
    <location>
        <begin position="537"/>
        <end position="556"/>
    </location>
</feature>
<evidence type="ECO:0000313" key="3">
    <source>
        <dbReference type="Proteomes" id="UP000193986"/>
    </source>
</evidence>
<sequence length="930" mass="102799">MTWFLPSPSPGTPLSLLSPLSSAGVQQSTPSLSFSRPELLKRHTTPNDTFDVSSLRSLEPKRQIVVPRKLRKHSSSGVLNDFKVHRWDGGTMWDHSSLVDDRARAEEVERGNPSSRAQQSFHPFNLASHVLDAFGFPGDFQPKPKVEALSKTKKLEAIEDRSFLPFEVTPRNEALFSQSTSGHRNIYLRQGRKAKRETMILPIQAPPPHMAFPVEEENDDDMDKYDDVGWEMIPSISSRVPGLSSIALDPDINENEIENTNRNRNKIILDPYSDPSWSSPNSPPDLWSTPTLRIGSDHPFHSHLSGWRGMEDVLATDVSVREVEEKAMQELESISSVLGVKQPVPESENVGGLSKVSSIDSTCRSVRSWRQALKSSRCSPVIQTPPPSGNGMREDGLVAERSTLSPSFTSRSTNTHLPPLTSNIVNWSTRPPVPPRSTARGVPPKLNTRTSTERVAEKVQLRSPISLPRQEVSHSFNASPTLIKSTLKMPHDGIPIHQRPLPPLPAKAQSKTFFGSKPLARFLRSRGLSTSSDPTTRRSNTSPVSPSSVPKKTQSPISVTKAIETTTSMTKEPRSPTAKPLRHLSARDEPPARLPSHNRLQANSRRHDDLHLTAFSFLALNDPDNLSEPDMVEPEKEVVQHILPPQELSRIMDDHRARRREEIVEVEDEKSIRSTKADAGGWSSDEERYRAVRGSMVEPGWRSMKQRAEVQLKLDVGVENLARHALSSLPRNSSLSVDRSGTLKRHEGFSILPGNEGDREVLRGSLPAVDRRRRGPVPPARPMPRSTPPAMTLATTTAQRIGSVSLSRHGMDKVGAPQRDSPELQLSINLDNDILDLNDECDSRPSSTGATVGRDPTSIYDLSDTIPTIVDPQNIRVDSPPTAHRINNSQPTAIVSVPQDFGSAFGGSVVAGYQNGIVGNLEMEEEVREL</sequence>
<protein>
    <submittedName>
        <fullName evidence="2">Uncharacterized protein</fullName>
    </submittedName>
</protein>